<dbReference type="EMBL" id="BARV01027506">
    <property type="protein sequence ID" value="GAI38062.1"/>
    <property type="molecule type" value="Genomic_DNA"/>
</dbReference>
<dbReference type="PROSITE" id="PS51134">
    <property type="entry name" value="ZF_TFIIB"/>
    <property type="match status" value="1"/>
</dbReference>
<name>X1N235_9ZZZZ</name>
<reference evidence="2" key="1">
    <citation type="journal article" date="2014" name="Front. Microbiol.">
        <title>High frequency of phylogenetically diverse reductive dehalogenase-homologous genes in deep subseafloor sedimentary metagenomes.</title>
        <authorList>
            <person name="Kawai M."/>
            <person name="Futagami T."/>
            <person name="Toyoda A."/>
            <person name="Takaki Y."/>
            <person name="Nishi S."/>
            <person name="Hori S."/>
            <person name="Arai W."/>
            <person name="Tsubouchi T."/>
            <person name="Morono Y."/>
            <person name="Uchiyama I."/>
            <person name="Ito T."/>
            <person name="Fujiyama A."/>
            <person name="Inagaki F."/>
            <person name="Takami H."/>
        </authorList>
    </citation>
    <scope>NUCLEOTIDE SEQUENCE</scope>
    <source>
        <strain evidence="2">Expedition CK06-06</strain>
    </source>
</reference>
<dbReference type="Gene3D" id="2.20.25.10">
    <property type="match status" value="1"/>
</dbReference>
<dbReference type="SUPFAM" id="SSF57783">
    <property type="entry name" value="Zinc beta-ribbon"/>
    <property type="match status" value="1"/>
</dbReference>
<protein>
    <recommendedName>
        <fullName evidence="1">TFIIB-type domain-containing protein</fullName>
    </recommendedName>
</protein>
<dbReference type="InterPro" id="IPR013137">
    <property type="entry name" value="Znf_TFIIB"/>
</dbReference>
<proteinExistence type="predicted"/>
<comment type="caution">
    <text evidence="2">The sequence shown here is derived from an EMBL/GenBank/DDBJ whole genome shotgun (WGS) entry which is preliminary data.</text>
</comment>
<organism evidence="2">
    <name type="scientific">marine sediment metagenome</name>
    <dbReference type="NCBI Taxonomy" id="412755"/>
    <lineage>
        <taxon>unclassified sequences</taxon>
        <taxon>metagenomes</taxon>
        <taxon>ecological metagenomes</taxon>
    </lineage>
</organism>
<sequence>MRCPQCGSENCTEPDDIGDVTCITCGYVFDQDEGEDVKLWQLHTTNA</sequence>
<evidence type="ECO:0000259" key="1">
    <source>
        <dbReference type="PROSITE" id="PS51134"/>
    </source>
</evidence>
<accession>X1N235</accession>
<gene>
    <name evidence="2" type="ORF">S06H3_44254</name>
</gene>
<dbReference type="Pfam" id="PF08271">
    <property type="entry name" value="Zn_Ribbon_TF"/>
    <property type="match status" value="1"/>
</dbReference>
<feature type="domain" description="TFIIB-type" evidence="1">
    <location>
        <begin position="1"/>
        <end position="30"/>
    </location>
</feature>
<dbReference type="AlphaFoldDB" id="X1N235"/>
<evidence type="ECO:0000313" key="2">
    <source>
        <dbReference type="EMBL" id="GAI38062.1"/>
    </source>
</evidence>